<gene>
    <name evidence="1" type="ORF">HGB44_16280</name>
</gene>
<dbReference type="AlphaFoldDB" id="A0A7X6MDV9"/>
<keyword evidence="2" id="KW-1185">Reference proteome</keyword>
<reference evidence="1 2" key="1">
    <citation type="submission" date="2020-04" db="EMBL/GenBank/DDBJ databases">
        <title>MicrobeNet Type strains.</title>
        <authorList>
            <person name="Nicholson A.C."/>
        </authorList>
    </citation>
    <scope>NUCLEOTIDE SEQUENCE [LARGE SCALE GENOMIC DNA]</scope>
    <source>
        <strain evidence="1 2">ATCC 23612</strain>
    </source>
</reference>
<comment type="caution">
    <text evidence="1">The sequence shown here is derived from an EMBL/GenBank/DDBJ whole genome shotgun (WGS) entry which is preliminary data.</text>
</comment>
<dbReference type="Proteomes" id="UP000553209">
    <property type="component" value="Unassembled WGS sequence"/>
</dbReference>
<sequence length="151" mass="17950">MSTAALVNIPDEYRELVVEHFEDRSREEVQRQIDECLKFLHIVSVNKGRFIPLTREADEVWHEMIVQTKFYMDLCESLPGKRYIHHQSVGFAEYGERIGKHKAVSQFLEWVPDYLETFGEFTPETAKDWAVVQFLQREFNLTLEQINNLER</sequence>
<protein>
    <submittedName>
        <fullName evidence="1">Uncharacterized protein</fullName>
    </submittedName>
</protein>
<evidence type="ECO:0000313" key="1">
    <source>
        <dbReference type="EMBL" id="NKY99209.1"/>
    </source>
</evidence>
<evidence type="ECO:0000313" key="2">
    <source>
        <dbReference type="Proteomes" id="UP000553209"/>
    </source>
</evidence>
<name>A0A7X6MDV9_9ACTN</name>
<dbReference type="RefSeq" id="WP_061078626.1">
    <property type="nucleotide sequence ID" value="NZ_JAAXPG010000014.1"/>
</dbReference>
<accession>A0A7X6MDV9</accession>
<proteinExistence type="predicted"/>
<organism evidence="1 2">
    <name type="scientific">Nocardiopsis alborubida</name>
    <dbReference type="NCBI Taxonomy" id="146802"/>
    <lineage>
        <taxon>Bacteria</taxon>
        <taxon>Bacillati</taxon>
        <taxon>Actinomycetota</taxon>
        <taxon>Actinomycetes</taxon>
        <taxon>Streptosporangiales</taxon>
        <taxon>Nocardiopsidaceae</taxon>
        <taxon>Nocardiopsis</taxon>
    </lineage>
</organism>
<dbReference type="EMBL" id="JAAXPG010000014">
    <property type="protein sequence ID" value="NKY99209.1"/>
    <property type="molecule type" value="Genomic_DNA"/>
</dbReference>